<evidence type="ECO:0000256" key="2">
    <source>
        <dbReference type="SAM" id="SignalP"/>
    </source>
</evidence>
<dbReference type="PANTHER" id="PTHR37842:SF2">
    <property type="entry name" value="GYLCOSYL HYDROLASE 115 C-TERMINAL DOMAIN-CONTAINING PROTEIN"/>
    <property type="match status" value="1"/>
</dbReference>
<feature type="signal peptide" evidence="2">
    <location>
        <begin position="1"/>
        <end position="18"/>
    </location>
</feature>
<evidence type="ECO:0000259" key="3">
    <source>
        <dbReference type="Pfam" id="PF17829"/>
    </source>
</evidence>
<comment type="caution">
    <text evidence="4">The sequence shown here is derived from an EMBL/GenBank/DDBJ whole genome shotgun (WGS) entry which is preliminary data.</text>
</comment>
<dbReference type="EMBL" id="LAFY01000587">
    <property type="protein sequence ID" value="KJX96900.1"/>
    <property type="molecule type" value="Genomic_DNA"/>
</dbReference>
<evidence type="ECO:0000313" key="5">
    <source>
        <dbReference type="Proteomes" id="UP000033647"/>
    </source>
</evidence>
<dbReference type="InterPro" id="IPR031924">
    <property type="entry name" value="GH115"/>
</dbReference>
<dbReference type="InterPro" id="IPR041437">
    <property type="entry name" value="GH115_C"/>
</dbReference>
<accession>A0A0F4GL20</accession>
<proteinExistence type="predicted"/>
<name>A0A0F4GL20_9PEZI</name>
<dbReference type="Pfam" id="PF15979">
    <property type="entry name" value="Glyco_hydro_115"/>
    <property type="match status" value="1"/>
</dbReference>
<keyword evidence="1" id="KW-0378">Hydrolase</keyword>
<dbReference type="AlphaFoldDB" id="A0A0F4GL20"/>
<keyword evidence="5" id="KW-1185">Reference proteome</keyword>
<sequence>MSLLRAIAFLASGALAIGQRSTVNFDGSGILLASNTSFVKIHADPNDWPAVLRVCDDLAMDFGRVTDINASVIHNGNGTGPSLNASMIFNVTGRPSFGVTSDGSSSGGVIIAGTLGRSSVIDRLVAEGKLDVTGIEGSWEAYVSAIVHDPLPGVTEAMVIAGSDRRGSIFGLYSVSEQIGVSPWYYWADSPPQKHSSVYADNTTVMQPSPSVKYRGFFINDEAPALTGWIDAKFPPSPWGPGFGAEFYASVFELLLRLRANYLWPASWNSMMNVDDPRTQALADEYGIVMGSSHTEPMMRATKEWSVFGDGPWDWTANNESIYPFFVEGAERAKPYEGVLTMGMRGSGDTALAPGIQTELLEDVVATQTEILTALWGNDSVQNPDVVPQMWCLYKEVQGYYEAGMSVPEYMTLLWTDDNWGNIRRLPLKNETSRSGNAGVYYHFDYVGDPRNYKWINTIQLQKTWQQMNLAYERDARRIWVVNVGDIKPLELPISHFMDLAYDVKLWNESSVPSYLEMWAAREFGLESAHNTAHLLNNYSIAAGRRKFELVDPATFSLNNYDEADNILEEWKAMQTTAQSIMDSLPAETQPAFFEMVYHPVTAGYVYYDIMISNARNNLYARQGRNSANGIAEHTESQFKKDRELTEQYNGLLDGKWDHMMDQTHIGYEYWQQPMRQRLPGLRYNTPGESSLAGGMGVSVEGNNATVPGDDAFHQLSSQSLTMATFNPYGAASQWIEVYSMGANAFDFNISANGSFVQFSETTGHITSDGASDKRIYASFDWNSCPEGSGMVLVNISSIIANTSQYREETQYGTQYGMPQLMLPYENKKVPSNFTNGFVESDGHISIELEHYSTMTSISSEVQYKVIPGLSRTLSGVSLFPVTADSQSAPNSPGLEYKLYTFTDLSGGIEATPDLITGAETGMSSPANLVNITIVTTPSLNTIPERPLKYAIQFDEEDIKTVQYVVDQPKGANPVGWLVAVANNAWTTTSNFTYSGHGEHTLRIWALEPNVVLNTAWIDLGGLRPSYLGPPESTRIM</sequence>
<dbReference type="GO" id="GO:0016787">
    <property type="term" value="F:hydrolase activity"/>
    <property type="evidence" value="ECO:0007669"/>
    <property type="project" value="UniProtKB-KW"/>
</dbReference>
<dbReference type="InterPro" id="IPR029018">
    <property type="entry name" value="Hex-like_dom2"/>
</dbReference>
<evidence type="ECO:0000313" key="4">
    <source>
        <dbReference type="EMBL" id="KJX96900.1"/>
    </source>
</evidence>
<dbReference type="Gene3D" id="1.20.58.2150">
    <property type="match status" value="1"/>
</dbReference>
<dbReference type="Proteomes" id="UP000033647">
    <property type="component" value="Unassembled WGS sequence"/>
</dbReference>
<dbReference type="Gene3D" id="3.30.379.10">
    <property type="entry name" value="Chitobiase/beta-hexosaminidase domain 2-like"/>
    <property type="match status" value="1"/>
</dbReference>
<dbReference type="Gene3D" id="3.20.20.520">
    <property type="entry name" value="Glycosyl hydrolase family 115"/>
    <property type="match status" value="1"/>
</dbReference>
<dbReference type="Gene3D" id="2.60.120.1620">
    <property type="match status" value="1"/>
</dbReference>
<dbReference type="PANTHER" id="PTHR37842">
    <property type="match status" value="1"/>
</dbReference>
<dbReference type="Pfam" id="PF17829">
    <property type="entry name" value="GH115_C"/>
    <property type="match status" value="2"/>
</dbReference>
<dbReference type="InterPro" id="IPR042301">
    <property type="entry name" value="GH115_sf"/>
</dbReference>
<feature type="domain" description="Gylcosyl hydrolase 115 C-terminal" evidence="3">
    <location>
        <begin position="927"/>
        <end position="1032"/>
    </location>
</feature>
<keyword evidence="2" id="KW-0732">Signal</keyword>
<feature type="domain" description="Gylcosyl hydrolase 115 C-terminal" evidence="3">
    <location>
        <begin position="837"/>
        <end position="910"/>
    </location>
</feature>
<evidence type="ECO:0000256" key="1">
    <source>
        <dbReference type="ARBA" id="ARBA00022801"/>
    </source>
</evidence>
<reference evidence="4 5" key="1">
    <citation type="submission" date="2015-03" db="EMBL/GenBank/DDBJ databases">
        <title>RNA-seq based gene annotation and comparative genomics of four Zymoseptoria species reveal species-specific pathogenicity related genes and transposable element activity.</title>
        <authorList>
            <person name="Grandaubert J."/>
            <person name="Bhattacharyya A."/>
            <person name="Stukenbrock E.H."/>
        </authorList>
    </citation>
    <scope>NUCLEOTIDE SEQUENCE [LARGE SCALE GENOMIC DNA]</scope>
    <source>
        <strain evidence="4 5">Zb18110</strain>
    </source>
</reference>
<feature type="chain" id="PRO_5002468532" description="Gylcosyl hydrolase 115 C-terminal domain-containing protein" evidence="2">
    <location>
        <begin position="19"/>
        <end position="1037"/>
    </location>
</feature>
<protein>
    <recommendedName>
        <fullName evidence="3">Gylcosyl hydrolase 115 C-terminal domain-containing protein</fullName>
    </recommendedName>
</protein>
<dbReference type="OrthoDB" id="4849794at2759"/>
<organism evidence="4 5">
    <name type="scientific">Zymoseptoria brevis</name>
    <dbReference type="NCBI Taxonomy" id="1047168"/>
    <lineage>
        <taxon>Eukaryota</taxon>
        <taxon>Fungi</taxon>
        <taxon>Dikarya</taxon>
        <taxon>Ascomycota</taxon>
        <taxon>Pezizomycotina</taxon>
        <taxon>Dothideomycetes</taxon>
        <taxon>Dothideomycetidae</taxon>
        <taxon>Mycosphaerellales</taxon>
        <taxon>Mycosphaerellaceae</taxon>
        <taxon>Zymoseptoria</taxon>
    </lineage>
</organism>
<gene>
    <name evidence="4" type="ORF">TI39_contig595g00007</name>
</gene>
<dbReference type="STRING" id="1047168.A0A0F4GL20"/>